<dbReference type="OrthoDB" id="3512640at2759"/>
<dbReference type="GeneID" id="7843947"/>
<evidence type="ECO:0000256" key="8">
    <source>
        <dbReference type="PIRSR" id="PIRSR001434-2"/>
    </source>
</evidence>
<evidence type="ECO:0000256" key="1">
    <source>
        <dbReference type="ARBA" id="ARBA00001933"/>
    </source>
</evidence>
<organism evidence="10 11">
    <name type="scientific">Tetrahymena thermophila (strain SB210)</name>
    <dbReference type="NCBI Taxonomy" id="312017"/>
    <lineage>
        <taxon>Eukaryota</taxon>
        <taxon>Sar</taxon>
        <taxon>Alveolata</taxon>
        <taxon>Ciliophora</taxon>
        <taxon>Intramacronucleata</taxon>
        <taxon>Oligohymenophorea</taxon>
        <taxon>Hymenostomatida</taxon>
        <taxon>Tetrahymenina</taxon>
        <taxon>Tetrahymenidae</taxon>
        <taxon>Tetrahymena</taxon>
    </lineage>
</organism>
<dbReference type="GO" id="GO:0004123">
    <property type="term" value="F:cystathionine gamma-lyase activity"/>
    <property type="evidence" value="ECO:0007669"/>
    <property type="project" value="TreeGrafter"/>
</dbReference>
<keyword evidence="5 8" id="KW-0663">Pyridoxal phosphate</keyword>
<dbReference type="Gene3D" id="3.90.1150.10">
    <property type="entry name" value="Aspartate Aminotransferase, domain 1"/>
    <property type="match status" value="1"/>
</dbReference>
<dbReference type="GO" id="GO:0019343">
    <property type="term" value="P:cysteine biosynthetic process via cystathionine"/>
    <property type="evidence" value="ECO:0007669"/>
    <property type="project" value="TreeGrafter"/>
</dbReference>
<protein>
    <recommendedName>
        <fullName evidence="4">cystathionine gamma-lyase</fullName>
        <ecNumber evidence="4">4.4.1.1</ecNumber>
    </recommendedName>
    <alternativeName>
        <fullName evidence="7">Gamma-cystathionase</fullName>
    </alternativeName>
</protein>
<feature type="modified residue" description="N6-(pyridoxal phosphate)lysine" evidence="8">
    <location>
        <position position="219"/>
    </location>
</feature>
<dbReference type="FunFam" id="3.90.1150.10:FF:000008">
    <property type="entry name" value="Cystathionine gamma-synthase"/>
    <property type="match status" value="1"/>
</dbReference>
<dbReference type="CDD" id="cd00614">
    <property type="entry name" value="CGS_like"/>
    <property type="match status" value="1"/>
</dbReference>
<dbReference type="Gene3D" id="3.40.640.10">
    <property type="entry name" value="Type I PLP-dependent aspartate aminotransferase-like (Major domain)"/>
    <property type="match status" value="1"/>
</dbReference>
<comment type="similarity">
    <text evidence="3 9">Belongs to the trans-sulfuration enzymes family.</text>
</comment>
<dbReference type="EMBL" id="GG662712">
    <property type="protein sequence ID" value="EAR94324.1"/>
    <property type="molecule type" value="Genomic_DNA"/>
</dbReference>
<dbReference type="STRING" id="312017.Q23CV0"/>
<reference evidence="11" key="1">
    <citation type="journal article" date="2006" name="PLoS Biol.">
        <title>Macronuclear genome sequence of the ciliate Tetrahymena thermophila, a model eukaryote.</title>
        <authorList>
            <person name="Eisen J.A."/>
            <person name="Coyne R.S."/>
            <person name="Wu M."/>
            <person name="Wu D."/>
            <person name="Thiagarajan M."/>
            <person name="Wortman J.R."/>
            <person name="Badger J.H."/>
            <person name="Ren Q."/>
            <person name="Amedeo P."/>
            <person name="Jones K.M."/>
            <person name="Tallon L.J."/>
            <person name="Delcher A.L."/>
            <person name="Salzberg S.L."/>
            <person name="Silva J.C."/>
            <person name="Haas B.J."/>
            <person name="Majoros W.H."/>
            <person name="Farzad M."/>
            <person name="Carlton J.M."/>
            <person name="Smith R.K. Jr."/>
            <person name="Garg J."/>
            <person name="Pearlman R.E."/>
            <person name="Karrer K.M."/>
            <person name="Sun L."/>
            <person name="Manning G."/>
            <person name="Elde N.C."/>
            <person name="Turkewitz A.P."/>
            <person name="Asai D.J."/>
            <person name="Wilkes D.E."/>
            <person name="Wang Y."/>
            <person name="Cai H."/>
            <person name="Collins K."/>
            <person name="Stewart B.A."/>
            <person name="Lee S.R."/>
            <person name="Wilamowska K."/>
            <person name="Weinberg Z."/>
            <person name="Ruzzo W.L."/>
            <person name="Wloga D."/>
            <person name="Gaertig J."/>
            <person name="Frankel J."/>
            <person name="Tsao C.-C."/>
            <person name="Gorovsky M.A."/>
            <person name="Keeling P.J."/>
            <person name="Waller R.F."/>
            <person name="Patron N.J."/>
            <person name="Cherry J.M."/>
            <person name="Stover N.A."/>
            <person name="Krieger C.J."/>
            <person name="del Toro C."/>
            <person name="Ryder H.F."/>
            <person name="Williamson S.C."/>
            <person name="Barbeau R.A."/>
            <person name="Hamilton E.P."/>
            <person name="Orias E."/>
        </authorList>
    </citation>
    <scope>NUCLEOTIDE SEQUENCE [LARGE SCALE GENOMIC DNA]</scope>
    <source>
        <strain evidence="11">SB210</strain>
    </source>
</reference>
<proteinExistence type="inferred from homology"/>
<dbReference type="PANTHER" id="PTHR11808">
    <property type="entry name" value="TRANS-SULFURATION ENZYME FAMILY MEMBER"/>
    <property type="match status" value="1"/>
</dbReference>
<dbReference type="eggNOG" id="KOG0053">
    <property type="taxonomic scope" value="Eukaryota"/>
</dbReference>
<evidence type="ECO:0000256" key="6">
    <source>
        <dbReference type="ARBA" id="ARBA00023192"/>
    </source>
</evidence>
<dbReference type="OMA" id="YKQDGVG"/>
<dbReference type="GO" id="GO:0030170">
    <property type="term" value="F:pyridoxal phosphate binding"/>
    <property type="evidence" value="ECO:0007669"/>
    <property type="project" value="InterPro"/>
</dbReference>
<evidence type="ECO:0000256" key="5">
    <source>
        <dbReference type="ARBA" id="ARBA00022898"/>
    </source>
</evidence>
<dbReference type="InterPro" id="IPR000277">
    <property type="entry name" value="Cys/Met-Metab_PyrdxlP-dep_enz"/>
</dbReference>
<dbReference type="KEGG" id="tet:TTHERM_00052400"/>
<comment type="pathway">
    <text evidence="2">Amino-acid biosynthesis; L-cysteine biosynthesis; L-cysteine from L-homocysteine and L-serine: step 2/2.</text>
</comment>
<evidence type="ECO:0000256" key="4">
    <source>
        <dbReference type="ARBA" id="ARBA00012085"/>
    </source>
</evidence>
<dbReference type="AlphaFoldDB" id="Q23CV0"/>
<keyword evidence="6" id="KW-0198">Cysteine biosynthesis</keyword>
<dbReference type="FunFam" id="3.40.640.10:FF:000009">
    <property type="entry name" value="Cystathionine gamma-synthase homolog"/>
    <property type="match status" value="1"/>
</dbReference>
<dbReference type="InterPro" id="IPR015421">
    <property type="entry name" value="PyrdxlP-dep_Trfase_major"/>
</dbReference>
<dbReference type="PANTHER" id="PTHR11808:SF15">
    <property type="entry name" value="CYSTATHIONINE GAMMA-LYASE"/>
    <property type="match status" value="1"/>
</dbReference>
<comment type="cofactor">
    <cofactor evidence="1 9">
        <name>pyridoxal 5'-phosphate</name>
        <dbReference type="ChEBI" id="CHEBI:597326"/>
    </cofactor>
</comment>
<accession>Q23CV0</accession>
<dbReference type="InterPro" id="IPR015422">
    <property type="entry name" value="PyrdxlP-dep_Trfase_small"/>
</dbReference>
<keyword evidence="6" id="KW-0028">Amino-acid biosynthesis</keyword>
<name>Q23CV0_TETTS</name>
<dbReference type="GO" id="GO:0019346">
    <property type="term" value="P:transsulfuration"/>
    <property type="evidence" value="ECO:0007669"/>
    <property type="project" value="InterPro"/>
</dbReference>
<dbReference type="Pfam" id="PF01053">
    <property type="entry name" value="Cys_Met_Meta_PP"/>
    <property type="match status" value="1"/>
</dbReference>
<evidence type="ECO:0000256" key="3">
    <source>
        <dbReference type="ARBA" id="ARBA00009077"/>
    </source>
</evidence>
<evidence type="ECO:0000256" key="9">
    <source>
        <dbReference type="RuleBase" id="RU362118"/>
    </source>
</evidence>
<keyword evidence="11" id="KW-1185">Reference proteome</keyword>
<dbReference type="InParanoid" id="Q23CV0"/>
<evidence type="ECO:0000313" key="11">
    <source>
        <dbReference type="Proteomes" id="UP000009168"/>
    </source>
</evidence>
<dbReference type="Proteomes" id="UP000009168">
    <property type="component" value="Unassembled WGS sequence"/>
</dbReference>
<dbReference type="InterPro" id="IPR015424">
    <property type="entry name" value="PyrdxlP-dep_Trfase"/>
</dbReference>
<dbReference type="PIRSF" id="PIRSF001434">
    <property type="entry name" value="CGS"/>
    <property type="match status" value="1"/>
</dbReference>
<dbReference type="SUPFAM" id="SSF53383">
    <property type="entry name" value="PLP-dependent transferases"/>
    <property type="match status" value="1"/>
</dbReference>
<evidence type="ECO:0000256" key="2">
    <source>
        <dbReference type="ARBA" id="ARBA00005038"/>
    </source>
</evidence>
<dbReference type="GO" id="GO:0005737">
    <property type="term" value="C:cytoplasm"/>
    <property type="evidence" value="ECO:0007669"/>
    <property type="project" value="TreeGrafter"/>
</dbReference>
<dbReference type="EC" id="4.4.1.1" evidence="4"/>
<dbReference type="RefSeq" id="XP_001014936.1">
    <property type="nucleotide sequence ID" value="XM_001014936.3"/>
</dbReference>
<dbReference type="HOGENOM" id="CLU_018986_2_3_1"/>
<gene>
    <name evidence="10" type="ORF">TTHERM_00052400</name>
</gene>
<sequence>MADYSQFTNYPESAYLYKKNKGFATKAIHAGQDPDQVHGSVNVPIHLSTTFAQKAPTDFYSQYEYARGGTPTRHAFEECIAACENGEYAIAFSSGCAAMTCVLHSLPKESHIIVSDDVYGGTNRYMRRFAVEKFNFNVEFVDLTDTEAFKNAFKENTALVWIETPTNPLIKLVDIEALVNITREKKKDTWVLVDNTFASPYLQNPMDLGVDITLHSVSKYIGGHSDVIMGALVFNGKEMKDKLFYSSISFGGCPSTFDCYLAVRGLKTLESRMKIHCRNAYSVAKWLEQHPLIEKVIFPGLESHPQHELAKKQQRGFGGMISFLLKGGKAEAFKFLSSCKLATLAESLGGVETLIEHPASMTHASVPAEVRAKLGITDNFIRLSCGVEDVEDIMADIDQALEKACKKEQ</sequence>
<evidence type="ECO:0000256" key="7">
    <source>
        <dbReference type="ARBA" id="ARBA00029853"/>
    </source>
</evidence>
<evidence type="ECO:0000313" key="10">
    <source>
        <dbReference type="EMBL" id="EAR94324.1"/>
    </source>
</evidence>